<organism evidence="3 4">
    <name type="scientific">Cucumis sativus</name>
    <name type="common">Cucumber</name>
    <dbReference type="NCBI Taxonomy" id="3659"/>
    <lineage>
        <taxon>Eukaryota</taxon>
        <taxon>Viridiplantae</taxon>
        <taxon>Streptophyta</taxon>
        <taxon>Embryophyta</taxon>
        <taxon>Tracheophyta</taxon>
        <taxon>Spermatophyta</taxon>
        <taxon>Magnoliopsida</taxon>
        <taxon>eudicotyledons</taxon>
        <taxon>Gunneridae</taxon>
        <taxon>Pentapetalae</taxon>
        <taxon>rosids</taxon>
        <taxon>fabids</taxon>
        <taxon>Cucurbitales</taxon>
        <taxon>Cucurbitaceae</taxon>
        <taxon>Benincaseae</taxon>
        <taxon>Cucumis</taxon>
    </lineage>
</organism>
<reference evidence="3 4" key="4">
    <citation type="journal article" date="2011" name="BMC Genomics">
        <title>RNA-Seq improves annotation of protein-coding genes in the cucumber genome.</title>
        <authorList>
            <person name="Li Z."/>
            <person name="Zhang Z."/>
            <person name="Yan P."/>
            <person name="Huang S."/>
            <person name="Fei Z."/>
            <person name="Lin K."/>
        </authorList>
    </citation>
    <scope>NUCLEOTIDE SEQUENCE [LARGE SCALE GENOMIC DNA]</scope>
    <source>
        <strain evidence="4">cv. 9930</strain>
    </source>
</reference>
<dbReference type="InterPro" id="IPR011990">
    <property type="entry name" value="TPR-like_helical_dom_sf"/>
</dbReference>
<dbReference type="InterPro" id="IPR002885">
    <property type="entry name" value="PPR_rpt"/>
</dbReference>
<evidence type="ECO:0000256" key="2">
    <source>
        <dbReference type="PROSITE-ProRule" id="PRU00708"/>
    </source>
</evidence>
<dbReference type="PROSITE" id="PS51375">
    <property type="entry name" value="PPR"/>
    <property type="match status" value="1"/>
</dbReference>
<evidence type="ECO:0000256" key="1">
    <source>
        <dbReference type="ARBA" id="ARBA00022737"/>
    </source>
</evidence>
<dbReference type="Gramene" id="KGN50655">
    <property type="protein sequence ID" value="KGN50655"/>
    <property type="gene ID" value="Csa_5G203380"/>
</dbReference>
<keyword evidence="4" id="KW-1185">Reference proteome</keyword>
<keyword evidence="1" id="KW-0677">Repeat</keyword>
<accession>A0A0A0KLX0</accession>
<dbReference type="Proteomes" id="UP000029981">
    <property type="component" value="Chromosome 5"/>
</dbReference>
<feature type="repeat" description="PPR" evidence="2">
    <location>
        <begin position="10"/>
        <end position="44"/>
    </location>
</feature>
<dbReference type="Gene3D" id="1.25.40.10">
    <property type="entry name" value="Tetratricopeptide repeat domain"/>
    <property type="match status" value="1"/>
</dbReference>
<evidence type="ECO:0000313" key="4">
    <source>
        <dbReference type="Proteomes" id="UP000029981"/>
    </source>
</evidence>
<reference evidence="3 4" key="3">
    <citation type="journal article" date="2010" name="BMC Genomics">
        <title>Transcriptome sequencing and comparative analysis of cucumber flowers with different sex types.</title>
        <authorList>
            <person name="Guo S."/>
            <person name="Zheng Y."/>
            <person name="Joung J.G."/>
            <person name="Liu S."/>
            <person name="Zhang Z."/>
            <person name="Crasta O.R."/>
            <person name="Sobral B.W."/>
            <person name="Xu Y."/>
            <person name="Huang S."/>
            <person name="Fei Z."/>
        </authorList>
    </citation>
    <scope>NUCLEOTIDE SEQUENCE [LARGE SCALE GENOMIC DNA]</scope>
    <source>
        <strain evidence="4">cv. 9930</strain>
    </source>
</reference>
<name>A0A0A0KLX0_CUCSA</name>
<proteinExistence type="predicted"/>
<dbReference type="AlphaFoldDB" id="A0A0A0KLX0"/>
<dbReference type="EMBL" id="CM002926">
    <property type="protein sequence ID" value="KGN50655.1"/>
    <property type="molecule type" value="Genomic_DNA"/>
</dbReference>
<evidence type="ECO:0008006" key="5">
    <source>
        <dbReference type="Google" id="ProtNLM"/>
    </source>
</evidence>
<protein>
    <recommendedName>
        <fullName evidence="5">Pentatricopeptide repeat-containing protein</fullName>
    </recommendedName>
</protein>
<gene>
    <name evidence="3" type="ORF">Csa_5G203380</name>
</gene>
<reference evidence="3 4" key="2">
    <citation type="journal article" date="2009" name="PLoS ONE">
        <title>An integrated genetic and cytogenetic map of the cucumber genome.</title>
        <authorList>
            <person name="Ren Y."/>
            <person name="Zhang Z."/>
            <person name="Liu J."/>
            <person name="Staub J.E."/>
            <person name="Han Y."/>
            <person name="Cheng Z."/>
            <person name="Li X."/>
            <person name="Lu J."/>
            <person name="Miao H."/>
            <person name="Kang H."/>
            <person name="Xie B."/>
            <person name="Gu X."/>
            <person name="Wang X."/>
            <person name="Du Y."/>
            <person name="Jin W."/>
            <person name="Huang S."/>
        </authorList>
    </citation>
    <scope>NUCLEOTIDE SEQUENCE [LARGE SCALE GENOMIC DNA]</scope>
    <source>
        <strain evidence="4">cv. 9930</strain>
    </source>
</reference>
<evidence type="ECO:0000313" key="3">
    <source>
        <dbReference type="EMBL" id="KGN50655.1"/>
    </source>
</evidence>
<dbReference type="Pfam" id="PF01535">
    <property type="entry name" value="PPR"/>
    <property type="match status" value="2"/>
</dbReference>
<sequence length="77" mass="8740">METGVQKDVDIETVGYLIQAFCNDNKVSRAYEILRQSLEDGLTPCNDAFNKLISGFCKDKNLKSNEIRINHTGKIKF</sequence>
<reference evidence="3 4" key="1">
    <citation type="journal article" date="2009" name="Nat. Genet.">
        <title>The genome of the cucumber, Cucumis sativus L.</title>
        <authorList>
            <person name="Huang S."/>
            <person name="Li R."/>
            <person name="Zhang Z."/>
            <person name="Li L."/>
            <person name="Gu X."/>
            <person name="Fan W."/>
            <person name="Lucas W.J."/>
            <person name="Wang X."/>
            <person name="Xie B."/>
            <person name="Ni P."/>
            <person name="Ren Y."/>
            <person name="Zhu H."/>
            <person name="Li J."/>
            <person name="Lin K."/>
            <person name="Jin W."/>
            <person name="Fei Z."/>
            <person name="Li G."/>
            <person name="Staub J."/>
            <person name="Kilian A."/>
            <person name="van der Vossen E.A."/>
            <person name="Wu Y."/>
            <person name="Guo J."/>
            <person name="He J."/>
            <person name="Jia Z."/>
            <person name="Ren Y."/>
            <person name="Tian G."/>
            <person name="Lu Y."/>
            <person name="Ruan J."/>
            <person name="Qian W."/>
            <person name="Wang M."/>
            <person name="Huang Q."/>
            <person name="Li B."/>
            <person name="Xuan Z."/>
            <person name="Cao J."/>
            <person name="Asan"/>
            <person name="Wu Z."/>
            <person name="Zhang J."/>
            <person name="Cai Q."/>
            <person name="Bai Y."/>
            <person name="Zhao B."/>
            <person name="Han Y."/>
            <person name="Li Y."/>
            <person name="Li X."/>
            <person name="Wang S."/>
            <person name="Shi Q."/>
            <person name="Liu S."/>
            <person name="Cho W.K."/>
            <person name="Kim J.Y."/>
            <person name="Xu Y."/>
            <person name="Heller-Uszynska K."/>
            <person name="Miao H."/>
            <person name="Cheng Z."/>
            <person name="Zhang S."/>
            <person name="Wu J."/>
            <person name="Yang Y."/>
            <person name="Kang H."/>
            <person name="Li M."/>
            <person name="Liang H."/>
            <person name="Ren X."/>
            <person name="Shi Z."/>
            <person name="Wen M."/>
            <person name="Jian M."/>
            <person name="Yang H."/>
            <person name="Zhang G."/>
            <person name="Yang Z."/>
            <person name="Chen R."/>
            <person name="Liu S."/>
            <person name="Li J."/>
            <person name="Ma L."/>
            <person name="Liu H."/>
            <person name="Zhou Y."/>
            <person name="Zhao J."/>
            <person name="Fang X."/>
            <person name="Li G."/>
            <person name="Fang L."/>
            <person name="Li Y."/>
            <person name="Liu D."/>
            <person name="Zheng H."/>
            <person name="Zhang Y."/>
            <person name="Qin N."/>
            <person name="Li Z."/>
            <person name="Yang G."/>
            <person name="Yang S."/>
            <person name="Bolund L."/>
            <person name="Kristiansen K."/>
            <person name="Zheng H."/>
            <person name="Li S."/>
            <person name="Zhang X."/>
            <person name="Yang H."/>
            <person name="Wang J."/>
            <person name="Sun R."/>
            <person name="Zhang B."/>
            <person name="Jiang S."/>
            <person name="Wang J."/>
            <person name="Du Y."/>
            <person name="Li S."/>
        </authorList>
    </citation>
    <scope>NUCLEOTIDE SEQUENCE [LARGE SCALE GENOMIC DNA]</scope>
    <source>
        <strain evidence="4">cv. 9930</strain>
    </source>
</reference>